<gene>
    <name evidence="1" type="ORF">ILYODFUR_017651</name>
</gene>
<dbReference type="Proteomes" id="UP001482620">
    <property type="component" value="Unassembled WGS sequence"/>
</dbReference>
<proteinExistence type="predicted"/>
<name>A0ABV0SM46_9TELE</name>
<evidence type="ECO:0000313" key="1">
    <source>
        <dbReference type="EMBL" id="MEQ2221619.1"/>
    </source>
</evidence>
<comment type="caution">
    <text evidence="1">The sequence shown here is derived from an EMBL/GenBank/DDBJ whole genome shotgun (WGS) entry which is preliminary data.</text>
</comment>
<sequence length="114" mass="13065">MKRMLRVLHNVLHFMKNPSLYNDLQRFQRSSRNKASLLYQLVELFKSLAVMLLPQQMMAEEITLSNRLIEDRQRLAANTEGPKLPQEVQSALSLLLDGFTVASPLQSVVQVNTL</sequence>
<accession>A0ABV0SM46</accession>
<evidence type="ECO:0000313" key="2">
    <source>
        <dbReference type="Proteomes" id="UP001482620"/>
    </source>
</evidence>
<dbReference type="EMBL" id="JAHRIQ010001676">
    <property type="protein sequence ID" value="MEQ2221619.1"/>
    <property type="molecule type" value="Genomic_DNA"/>
</dbReference>
<reference evidence="1 2" key="1">
    <citation type="submission" date="2021-06" db="EMBL/GenBank/DDBJ databases">
        <authorList>
            <person name="Palmer J.M."/>
        </authorList>
    </citation>
    <scope>NUCLEOTIDE SEQUENCE [LARGE SCALE GENOMIC DNA]</scope>
    <source>
        <strain evidence="2">if_2019</strain>
        <tissue evidence="1">Muscle</tissue>
    </source>
</reference>
<keyword evidence="2" id="KW-1185">Reference proteome</keyword>
<organism evidence="1 2">
    <name type="scientific">Ilyodon furcidens</name>
    <name type="common">goldbreast splitfin</name>
    <dbReference type="NCBI Taxonomy" id="33524"/>
    <lineage>
        <taxon>Eukaryota</taxon>
        <taxon>Metazoa</taxon>
        <taxon>Chordata</taxon>
        <taxon>Craniata</taxon>
        <taxon>Vertebrata</taxon>
        <taxon>Euteleostomi</taxon>
        <taxon>Actinopterygii</taxon>
        <taxon>Neopterygii</taxon>
        <taxon>Teleostei</taxon>
        <taxon>Neoteleostei</taxon>
        <taxon>Acanthomorphata</taxon>
        <taxon>Ovalentaria</taxon>
        <taxon>Atherinomorphae</taxon>
        <taxon>Cyprinodontiformes</taxon>
        <taxon>Goodeidae</taxon>
        <taxon>Ilyodon</taxon>
    </lineage>
</organism>
<protein>
    <submittedName>
        <fullName evidence="1">Uncharacterized protein</fullName>
    </submittedName>
</protein>